<dbReference type="CDD" id="cd02440">
    <property type="entry name" value="AdoMet_MTases"/>
    <property type="match status" value="1"/>
</dbReference>
<sequence length="423" mass="47331">MDKLFQDFFAGLIKAGSMEIETAEGHRFLVGDGSGEKIALRFNDRTAQIRLMVDPELHFGELFMDERIDVTEGSVYDALLLASENLMRPDIGPLRADGSGWVRLLQQARMGLRRFEQANDALRAKRNVAHHYDLDRGLYALFLDSDLQYSCAYFEADGQSLDEAQLAKKRHIAAKLMPGPGQRILDIGCGFGGMAIYLARYCDASVTGVTLSKAQLGVAKDRAAALGLSAATDFRMLDYREIDGCFNRIVSVGMFEHVGLHHYKSYFQKIAQLLDDDGVALIHTIGRASGPAATQPWIAKYIFPGGYIPGMSEILPAIERTGLFVTDVEVLRLHYADTMKAWREHFLARRDEAKALYDERFCRMWELYLAGSECAFRCEGLVVFQIQLAKKVDAVPLTRDYVGRGEAALRQREQAKASYRMAG</sequence>
<proteinExistence type="inferred from homology"/>
<keyword evidence="2 6" id="KW-0489">Methyltransferase</keyword>
<accession>A0ABZ0HS19</accession>
<gene>
    <name evidence="6" type="ORF">RZS28_01980</name>
</gene>
<dbReference type="PANTHER" id="PTHR43667:SF1">
    <property type="entry name" value="CYCLOPROPANE-FATTY-ACYL-PHOSPHOLIPID SYNTHASE"/>
    <property type="match status" value="1"/>
</dbReference>
<dbReference type="SUPFAM" id="SSF53335">
    <property type="entry name" value="S-adenosyl-L-methionine-dependent methyltransferases"/>
    <property type="match status" value="1"/>
</dbReference>
<protein>
    <submittedName>
        <fullName evidence="6">Cyclopropane-fatty-acyl-phospholipid synthase family protein</fullName>
        <ecNumber evidence="6">2.1.1.-</ecNumber>
    </submittedName>
</protein>
<dbReference type="EC" id="2.1.1.-" evidence="6"/>
<evidence type="ECO:0000256" key="2">
    <source>
        <dbReference type="ARBA" id="ARBA00022603"/>
    </source>
</evidence>
<dbReference type="Pfam" id="PF02353">
    <property type="entry name" value="CMAS"/>
    <property type="match status" value="1"/>
</dbReference>
<dbReference type="RefSeq" id="WP_407339544.1">
    <property type="nucleotide sequence ID" value="NZ_CP136862.1"/>
</dbReference>
<evidence type="ECO:0000313" key="7">
    <source>
        <dbReference type="Proteomes" id="UP001626536"/>
    </source>
</evidence>
<evidence type="ECO:0000256" key="1">
    <source>
        <dbReference type="ARBA" id="ARBA00010815"/>
    </source>
</evidence>
<dbReference type="InterPro" id="IPR029063">
    <property type="entry name" value="SAM-dependent_MTases_sf"/>
</dbReference>
<evidence type="ECO:0000256" key="4">
    <source>
        <dbReference type="ARBA" id="ARBA00022691"/>
    </source>
</evidence>
<evidence type="ECO:0000256" key="5">
    <source>
        <dbReference type="ARBA" id="ARBA00023098"/>
    </source>
</evidence>
<dbReference type="InterPro" id="IPR050723">
    <property type="entry name" value="CFA/CMAS"/>
</dbReference>
<dbReference type="GO" id="GO:0032259">
    <property type="term" value="P:methylation"/>
    <property type="evidence" value="ECO:0007669"/>
    <property type="project" value="UniProtKB-KW"/>
</dbReference>
<dbReference type="EMBL" id="CP136862">
    <property type="protein sequence ID" value="WOJ90097.1"/>
    <property type="molecule type" value="Genomic_DNA"/>
</dbReference>
<dbReference type="Gene3D" id="3.40.50.150">
    <property type="entry name" value="Vaccinia Virus protein VP39"/>
    <property type="match status" value="1"/>
</dbReference>
<keyword evidence="3 6" id="KW-0808">Transferase</keyword>
<reference evidence="6 7" key="1">
    <citation type="submission" date="2023-10" db="EMBL/GenBank/DDBJ databases">
        <title>Novel methanotroph of the genus Methylocapsa from a subarctic wetland.</title>
        <authorList>
            <person name="Belova S.E."/>
            <person name="Oshkin I.Y."/>
            <person name="Miroshnikov K."/>
            <person name="Dedysh S.N."/>
        </authorList>
    </citation>
    <scope>NUCLEOTIDE SEQUENCE [LARGE SCALE GENOMIC DNA]</scope>
    <source>
        <strain evidence="6 7">RX1</strain>
    </source>
</reference>
<keyword evidence="4" id="KW-0949">S-adenosyl-L-methionine</keyword>
<name>A0ABZ0HS19_9HYPH</name>
<organism evidence="6 7">
    <name type="scientific">Methylocapsa polymorpha</name>
    <dbReference type="NCBI Taxonomy" id="3080828"/>
    <lineage>
        <taxon>Bacteria</taxon>
        <taxon>Pseudomonadati</taxon>
        <taxon>Pseudomonadota</taxon>
        <taxon>Alphaproteobacteria</taxon>
        <taxon>Hyphomicrobiales</taxon>
        <taxon>Beijerinckiaceae</taxon>
        <taxon>Methylocapsa</taxon>
    </lineage>
</organism>
<keyword evidence="5" id="KW-0443">Lipid metabolism</keyword>
<evidence type="ECO:0000256" key="3">
    <source>
        <dbReference type="ARBA" id="ARBA00022679"/>
    </source>
</evidence>
<dbReference type="GO" id="GO:0008168">
    <property type="term" value="F:methyltransferase activity"/>
    <property type="evidence" value="ECO:0007669"/>
    <property type="project" value="UniProtKB-KW"/>
</dbReference>
<evidence type="ECO:0000313" key="6">
    <source>
        <dbReference type="EMBL" id="WOJ90097.1"/>
    </source>
</evidence>
<comment type="similarity">
    <text evidence="1">Belongs to the CFA/CMAS family.</text>
</comment>
<dbReference type="PIRSF" id="PIRSF003085">
    <property type="entry name" value="CMAS"/>
    <property type="match status" value="1"/>
</dbReference>
<keyword evidence="7" id="KW-1185">Reference proteome</keyword>
<dbReference type="InterPro" id="IPR003333">
    <property type="entry name" value="CMAS"/>
</dbReference>
<dbReference type="Proteomes" id="UP001626536">
    <property type="component" value="Chromosome"/>
</dbReference>
<dbReference type="PANTHER" id="PTHR43667">
    <property type="entry name" value="CYCLOPROPANE-FATTY-ACYL-PHOSPHOLIPID SYNTHASE"/>
    <property type="match status" value="1"/>
</dbReference>